<evidence type="ECO:0000313" key="3">
    <source>
        <dbReference type="Proteomes" id="UP000319715"/>
    </source>
</evidence>
<accession>A0ABY2ZRL4</accession>
<evidence type="ECO:0000256" key="1">
    <source>
        <dbReference type="SAM" id="MobiDB-lite"/>
    </source>
</evidence>
<feature type="compositionally biased region" description="Basic and acidic residues" evidence="1">
    <location>
        <begin position="9"/>
        <end position="21"/>
    </location>
</feature>
<organism evidence="2 3">
    <name type="scientific">Pantoea dispersa</name>
    <dbReference type="NCBI Taxonomy" id="59814"/>
    <lineage>
        <taxon>Bacteria</taxon>
        <taxon>Pseudomonadati</taxon>
        <taxon>Pseudomonadota</taxon>
        <taxon>Gammaproteobacteria</taxon>
        <taxon>Enterobacterales</taxon>
        <taxon>Erwiniaceae</taxon>
        <taxon>Pantoea</taxon>
    </lineage>
</organism>
<dbReference type="Proteomes" id="UP000319715">
    <property type="component" value="Unassembled WGS sequence"/>
</dbReference>
<feature type="region of interest" description="Disordered" evidence="1">
    <location>
        <begin position="1"/>
        <end position="21"/>
    </location>
</feature>
<name>A0ABY2ZRL4_9GAMM</name>
<feature type="non-terminal residue" evidence="2">
    <location>
        <position position="1"/>
    </location>
</feature>
<protein>
    <submittedName>
        <fullName evidence="2">Anti-sigma factor antagonist</fullName>
    </submittedName>
</protein>
<comment type="caution">
    <text evidence="2">The sequence shown here is derived from an EMBL/GenBank/DDBJ whole genome shotgun (WGS) entry which is preliminary data.</text>
</comment>
<evidence type="ECO:0000313" key="2">
    <source>
        <dbReference type="EMBL" id="TQC54982.1"/>
    </source>
</evidence>
<reference evidence="2 3" key="1">
    <citation type="submission" date="2019-06" db="EMBL/GenBank/DDBJ databases">
        <title>Pantoea dispersa Assembly.</title>
        <authorList>
            <person name="Wang J."/>
        </authorList>
    </citation>
    <scope>NUCLEOTIDE SEQUENCE [LARGE SCALE GENOMIC DNA]</scope>
    <source>
        <strain evidence="3">bio</strain>
    </source>
</reference>
<sequence>QELDEYLDEMQRRVLEQERGG</sequence>
<dbReference type="EMBL" id="VICF01000288">
    <property type="protein sequence ID" value="TQC54982.1"/>
    <property type="molecule type" value="Genomic_DNA"/>
</dbReference>
<gene>
    <name evidence="2" type="ORF">FK492_24715</name>
</gene>
<keyword evidence="3" id="KW-1185">Reference proteome</keyword>
<proteinExistence type="predicted"/>